<keyword evidence="3" id="KW-1185">Reference proteome</keyword>
<dbReference type="AlphaFoldDB" id="A0A3A5MHM7"/>
<evidence type="ECO:0000313" key="3">
    <source>
        <dbReference type="Proteomes" id="UP000272015"/>
    </source>
</evidence>
<dbReference type="SUPFAM" id="SSF50998">
    <property type="entry name" value="Quinoprotein alcohol dehydrogenase-like"/>
    <property type="match status" value="1"/>
</dbReference>
<proteinExistence type="predicted"/>
<evidence type="ECO:0008006" key="4">
    <source>
        <dbReference type="Google" id="ProtNLM"/>
    </source>
</evidence>
<organism evidence="2 3">
    <name type="scientific">Cryobacterium melibiosiphilum</name>
    <dbReference type="NCBI Taxonomy" id="995039"/>
    <lineage>
        <taxon>Bacteria</taxon>
        <taxon>Bacillati</taxon>
        <taxon>Actinomycetota</taxon>
        <taxon>Actinomycetes</taxon>
        <taxon>Micrococcales</taxon>
        <taxon>Microbacteriaceae</taxon>
        <taxon>Cryobacterium</taxon>
    </lineage>
</organism>
<name>A0A3A5MHM7_9MICO</name>
<evidence type="ECO:0000313" key="2">
    <source>
        <dbReference type="EMBL" id="RJT89647.1"/>
    </source>
</evidence>
<feature type="region of interest" description="Disordered" evidence="1">
    <location>
        <begin position="158"/>
        <end position="179"/>
    </location>
</feature>
<accession>A0A3A5MHM7</accession>
<reference evidence="2 3" key="1">
    <citation type="submission" date="2018-09" db="EMBL/GenBank/DDBJ databases">
        <title>Novel species of Cryobacterium.</title>
        <authorList>
            <person name="Liu Q."/>
            <person name="Xin Y.-H."/>
        </authorList>
    </citation>
    <scope>NUCLEOTIDE SEQUENCE [LARGE SCALE GENOMIC DNA]</scope>
    <source>
        <strain evidence="2 3">Hh39</strain>
    </source>
</reference>
<dbReference type="EMBL" id="QZVS01000070">
    <property type="protein sequence ID" value="RJT89647.1"/>
    <property type="molecule type" value="Genomic_DNA"/>
</dbReference>
<comment type="caution">
    <text evidence="2">The sequence shown here is derived from an EMBL/GenBank/DDBJ whole genome shotgun (WGS) entry which is preliminary data.</text>
</comment>
<sequence>MLALAADYTTPVEPLWSIDTELVGTPAVTEDVVVSYIRVHGGMQIGAWDAHSGAELWRHAAVPGAQTHGVEVSAKTVVVGDALFVPYLRDDPSSYYGWQKLVIAEALTGKPLPHDWGLIWASNRPGACSGAEGVCFTGWTDAESDADQRSFRVDVETGELSVNTEERPPAAGRSLGDGIFATDDRAPDGTEMLGYSADGVIAWQKPYQDYFGPNSSSDAGWAWGYGSSSDIVIGQGRQSDPEHDGAAAFTRDLTAFTTVGIRRDSGEMVWTLDGVYPACTAAGLSYAVVESDVDGGENGDGEAEVEVDSIVPMCRINSGSITFREADGPDQAPPIDNLDIDLIGVDGKTGEIRWTVPLGAEEGSLFARESAFFSRTPSRVLMVGTVATLVDLATGESQPAPKDGIFSCAADRVGLNPNFFESVSRAAVDYPFNAGENVFPCDAHSTAGEVSAFSRGSVRDAGIHADDGIYIVGGAAGLSGFQLEDPDADADDDTGPEQS</sequence>
<dbReference type="Proteomes" id="UP000272015">
    <property type="component" value="Unassembled WGS sequence"/>
</dbReference>
<gene>
    <name evidence="2" type="ORF">D6T64_06060</name>
</gene>
<dbReference type="InterPro" id="IPR011047">
    <property type="entry name" value="Quinoprotein_ADH-like_sf"/>
</dbReference>
<evidence type="ECO:0000256" key="1">
    <source>
        <dbReference type="SAM" id="MobiDB-lite"/>
    </source>
</evidence>
<protein>
    <recommendedName>
        <fullName evidence="4">PQQ-binding-like beta-propeller repeat protein</fullName>
    </recommendedName>
</protein>